<reference evidence="1" key="2">
    <citation type="submission" date="2023-05" db="EMBL/GenBank/DDBJ databases">
        <authorList>
            <person name="Fouks B."/>
        </authorList>
    </citation>
    <scope>NUCLEOTIDE SEQUENCE</scope>
    <source>
        <strain evidence="1">Stay&amp;Tobe</strain>
        <tissue evidence="1">Testes</tissue>
    </source>
</reference>
<comment type="caution">
    <text evidence="1">The sequence shown here is derived from an EMBL/GenBank/DDBJ whole genome shotgun (WGS) entry which is preliminary data.</text>
</comment>
<feature type="non-terminal residue" evidence="1">
    <location>
        <position position="82"/>
    </location>
</feature>
<dbReference type="Proteomes" id="UP001233999">
    <property type="component" value="Unassembled WGS sequence"/>
</dbReference>
<reference evidence="1" key="1">
    <citation type="journal article" date="2023" name="IScience">
        <title>Live-bearing cockroach genome reveals convergent evolutionary mechanisms linked to viviparity in insects and beyond.</title>
        <authorList>
            <person name="Fouks B."/>
            <person name="Harrison M.C."/>
            <person name="Mikhailova A.A."/>
            <person name="Marchal E."/>
            <person name="English S."/>
            <person name="Carruthers M."/>
            <person name="Jennings E.C."/>
            <person name="Chiamaka E.L."/>
            <person name="Frigard R.A."/>
            <person name="Pippel M."/>
            <person name="Attardo G.M."/>
            <person name="Benoit J.B."/>
            <person name="Bornberg-Bauer E."/>
            <person name="Tobe S.S."/>
        </authorList>
    </citation>
    <scope>NUCLEOTIDE SEQUENCE</scope>
    <source>
        <strain evidence="1">Stay&amp;Tobe</strain>
    </source>
</reference>
<evidence type="ECO:0000313" key="1">
    <source>
        <dbReference type="EMBL" id="KAJ9600167.1"/>
    </source>
</evidence>
<accession>A0AAD8AL32</accession>
<sequence length="82" mass="8655">VIGTSNVCDYPENAGCAHIPQQENISMTNLSSENTRTSSSSYRILLSEVLPSHQPESSNDVMATGLLGGTNVVSVFSSSSYS</sequence>
<dbReference type="AlphaFoldDB" id="A0AAD8AL32"/>
<dbReference type="EMBL" id="JASPKZ010000446">
    <property type="protein sequence ID" value="KAJ9600167.1"/>
    <property type="molecule type" value="Genomic_DNA"/>
</dbReference>
<proteinExistence type="predicted"/>
<feature type="non-terminal residue" evidence="1">
    <location>
        <position position="1"/>
    </location>
</feature>
<keyword evidence="2" id="KW-1185">Reference proteome</keyword>
<name>A0AAD8AL32_DIPPU</name>
<organism evidence="1 2">
    <name type="scientific">Diploptera punctata</name>
    <name type="common">Pacific beetle cockroach</name>
    <dbReference type="NCBI Taxonomy" id="6984"/>
    <lineage>
        <taxon>Eukaryota</taxon>
        <taxon>Metazoa</taxon>
        <taxon>Ecdysozoa</taxon>
        <taxon>Arthropoda</taxon>
        <taxon>Hexapoda</taxon>
        <taxon>Insecta</taxon>
        <taxon>Pterygota</taxon>
        <taxon>Neoptera</taxon>
        <taxon>Polyneoptera</taxon>
        <taxon>Dictyoptera</taxon>
        <taxon>Blattodea</taxon>
        <taxon>Blaberoidea</taxon>
        <taxon>Blaberidae</taxon>
        <taxon>Diplopterinae</taxon>
        <taxon>Diploptera</taxon>
    </lineage>
</organism>
<evidence type="ECO:0000313" key="2">
    <source>
        <dbReference type="Proteomes" id="UP001233999"/>
    </source>
</evidence>
<gene>
    <name evidence="1" type="ORF">L9F63_009577</name>
</gene>
<protein>
    <submittedName>
        <fullName evidence="1">Uncharacterized protein</fullName>
    </submittedName>
</protein>